<feature type="domain" description="Alpha fucosidase A-like C-terminal" evidence="2">
    <location>
        <begin position="700"/>
        <end position="795"/>
    </location>
</feature>
<evidence type="ECO:0000259" key="1">
    <source>
        <dbReference type="Pfam" id="PF14498"/>
    </source>
</evidence>
<dbReference type="InterPro" id="IPR012341">
    <property type="entry name" value="6hp_glycosidase-like_sf"/>
</dbReference>
<dbReference type="AlphaFoldDB" id="A0A1H5USR3"/>
<dbReference type="InterPro" id="IPR049053">
    <property type="entry name" value="AFCA-like_C"/>
</dbReference>
<evidence type="ECO:0000259" key="2">
    <source>
        <dbReference type="Pfam" id="PF21307"/>
    </source>
</evidence>
<dbReference type="SUPFAM" id="SSF48208">
    <property type="entry name" value="Six-hairpin glycosidases"/>
    <property type="match status" value="1"/>
</dbReference>
<dbReference type="InterPro" id="IPR027414">
    <property type="entry name" value="GH95_N_dom"/>
</dbReference>
<dbReference type="Gene3D" id="2.70.98.50">
    <property type="entry name" value="putative glycoside hydrolase family protein from bacillus halodurans"/>
    <property type="match status" value="1"/>
</dbReference>
<protein>
    <submittedName>
        <fullName evidence="4">Alpha-L-fucosidase 2</fullName>
    </submittedName>
</protein>
<accession>A0A1H5USR3</accession>
<reference evidence="4 5" key="1">
    <citation type="submission" date="2016-10" db="EMBL/GenBank/DDBJ databases">
        <authorList>
            <person name="de Groot N.N."/>
        </authorList>
    </citation>
    <scope>NUCLEOTIDE SEQUENCE [LARGE SCALE GENOMIC DNA]</scope>
    <source>
        <strain evidence="4 5">DSM 22489</strain>
    </source>
</reference>
<dbReference type="PIRSF" id="PIRSF007663">
    <property type="entry name" value="UCP007663"/>
    <property type="match status" value="1"/>
</dbReference>
<dbReference type="OrthoDB" id="9802600at2"/>
<feature type="domain" description="Glycosyl hydrolase family 95 N-terminal" evidence="1">
    <location>
        <begin position="99"/>
        <end position="252"/>
    </location>
</feature>
<dbReference type="GO" id="GO:0004560">
    <property type="term" value="F:alpha-L-fucosidase activity"/>
    <property type="evidence" value="ECO:0007669"/>
    <property type="project" value="InterPro"/>
</dbReference>
<gene>
    <name evidence="4" type="ORF">SAMN05421819_1179</name>
</gene>
<dbReference type="GO" id="GO:0005975">
    <property type="term" value="P:carbohydrate metabolic process"/>
    <property type="evidence" value="ECO:0007669"/>
    <property type="project" value="InterPro"/>
</dbReference>
<sequence>MRLIVLAVVILLAAPDGLSQHVRAGDAARNSAADRSGTPLRLLYDHPAANDNDGWVSQSLPMGNGYMGVNVFGGVQQERLQITENSLVDAPTEKIGGLNNFAEVFLEFPHTAPSNYSRDLVLNSAIAHVSYDDAGVSYQREYFASYPDKVFVVRLRASKAGALDFTLRPTIPYLADFRHTKDDNRGKHGTVKADGNSITLAGTMDYYGIKFEGQFKVIPQGGTLTAENADGGSISVRGATSAVILIAVGTNYPIGNSQVFSATDRLEKLNGFPAPHKKVSEAIAAAAARSYDDLLSRHEADYTKLYNRVDFNLDTPMPSITTDKLIDRVRSGESSSYLDELVFQFGRYLLIASSRSGALPPNLQGVWNVYQDPPWTAGYWHNVNQQMNYWLAFNTNLPELFDPYLDFYRAYLPAHQSLATQYLTQYHPSGLAADGDNGWALGNSMRPYERSGKTSHSGFGTGPWTTMLFWDDYDFTRDKKLLRQLVYPAMRGQANFLSRFVQDVDGKLLAKPSSSPENANSLQTVGATFDQQMIYENFRDTIEAARILDLHDPLIPVLEAQLPRLDPIVIGDSGQIKEYREETTYGSIGEIHHRHMSQLLGLYPGQLINSTTPAWLAAAKVSLEGRGLTAGTPGWAVAQRLATWARIGDGNQAYACYHTWQSNHAMYNLWNNHRDSTTAKLFQVDGNLGVSAGVGEMLLQSHEEVVAPLAALPKAWPKGSYRGLLARGAFEVSATWSNGHADRFEILSKAGGPLKLRYPAIAGATVRTSSGNRVTFKRVDNADIRVDTKVGQTYVFTAIP</sequence>
<dbReference type="Gene3D" id="1.50.10.10">
    <property type="match status" value="1"/>
</dbReference>
<dbReference type="InterPro" id="IPR016518">
    <property type="entry name" value="Alpha-L-fucosidase"/>
</dbReference>
<dbReference type="Pfam" id="PF14498">
    <property type="entry name" value="Glyco_hyd_65N_2"/>
    <property type="match status" value="2"/>
</dbReference>
<evidence type="ECO:0000313" key="4">
    <source>
        <dbReference type="EMBL" id="SEF78135.1"/>
    </source>
</evidence>
<dbReference type="Pfam" id="PF22124">
    <property type="entry name" value="Glyco_hydro_95_cat"/>
    <property type="match status" value="1"/>
</dbReference>
<feature type="domain" description="Glycosyl hydrolase family 95 catalytic" evidence="3">
    <location>
        <begin position="290"/>
        <end position="698"/>
    </location>
</feature>
<dbReference type="Proteomes" id="UP000236728">
    <property type="component" value="Unassembled WGS sequence"/>
</dbReference>
<dbReference type="InterPro" id="IPR008928">
    <property type="entry name" value="6-hairpin_glycosidase_sf"/>
</dbReference>
<proteinExistence type="predicted"/>
<organism evidence="4 5">
    <name type="scientific">Bryocella elongata</name>
    <dbReference type="NCBI Taxonomy" id="863522"/>
    <lineage>
        <taxon>Bacteria</taxon>
        <taxon>Pseudomonadati</taxon>
        <taxon>Acidobacteriota</taxon>
        <taxon>Terriglobia</taxon>
        <taxon>Terriglobales</taxon>
        <taxon>Acidobacteriaceae</taxon>
        <taxon>Bryocella</taxon>
    </lineage>
</organism>
<dbReference type="Pfam" id="PF21307">
    <property type="entry name" value="Glyco_hydro_95_C"/>
    <property type="match status" value="1"/>
</dbReference>
<evidence type="ECO:0000259" key="3">
    <source>
        <dbReference type="Pfam" id="PF22124"/>
    </source>
</evidence>
<name>A0A1H5USR3_9BACT</name>
<dbReference type="RefSeq" id="WP_103931985.1">
    <property type="nucleotide sequence ID" value="NZ_FNVA01000001.1"/>
</dbReference>
<keyword evidence="5" id="KW-1185">Reference proteome</keyword>
<dbReference type="PANTHER" id="PTHR31084:SF19">
    <property type="entry name" value="GLYCOSYL HYDROLASE FAMILY 95 N-TERMINAL DOMAIN-CONTAINING PROTEIN"/>
    <property type="match status" value="1"/>
</dbReference>
<evidence type="ECO:0000313" key="5">
    <source>
        <dbReference type="Proteomes" id="UP000236728"/>
    </source>
</evidence>
<feature type="domain" description="Glycosyl hydrolase family 95 N-terminal" evidence="1">
    <location>
        <begin position="42"/>
        <end position="87"/>
    </location>
</feature>
<dbReference type="EMBL" id="FNVA01000001">
    <property type="protein sequence ID" value="SEF78135.1"/>
    <property type="molecule type" value="Genomic_DNA"/>
</dbReference>
<dbReference type="PANTHER" id="PTHR31084">
    <property type="entry name" value="ALPHA-L-FUCOSIDASE 2"/>
    <property type="match status" value="1"/>
</dbReference>
<dbReference type="InterPro" id="IPR054363">
    <property type="entry name" value="GH95_cat"/>
</dbReference>